<evidence type="ECO:0000259" key="2">
    <source>
        <dbReference type="Pfam" id="PF14238"/>
    </source>
</evidence>
<comment type="caution">
    <text evidence="3">The sequence shown here is derived from an EMBL/GenBank/DDBJ whole genome shotgun (WGS) entry which is preliminary data.</text>
</comment>
<feature type="domain" description="DUF4340" evidence="2">
    <location>
        <begin position="67"/>
        <end position="221"/>
    </location>
</feature>
<protein>
    <submittedName>
        <fullName evidence="3">DUF4340 domain-containing protein</fullName>
    </submittedName>
</protein>
<keyword evidence="1" id="KW-0472">Membrane</keyword>
<reference evidence="4" key="1">
    <citation type="journal article" date="2019" name="Int. J. Syst. Evol. Microbiol.">
        <title>The Global Catalogue of Microorganisms (GCM) 10K type strain sequencing project: providing services to taxonomists for standard genome sequencing and annotation.</title>
        <authorList>
            <consortium name="The Broad Institute Genomics Platform"/>
            <consortium name="The Broad Institute Genome Sequencing Center for Infectious Disease"/>
            <person name="Wu L."/>
            <person name="Ma J."/>
        </authorList>
    </citation>
    <scope>NUCLEOTIDE SEQUENCE [LARGE SCALE GENOMIC DNA]</scope>
    <source>
        <strain evidence="4">CCUG 58412</strain>
    </source>
</reference>
<accession>A0ABW3F7M7</accession>
<keyword evidence="1" id="KW-0812">Transmembrane</keyword>
<dbReference type="InterPro" id="IPR025641">
    <property type="entry name" value="DUF4340"/>
</dbReference>
<sequence length="302" mass="33904">MKKRWILNLLLLAMVVGIAVFLHLKPQEKAATAMFEVSTLKMADAQSLKIEFPAKAATVFERQDGYWMMRKPYAARADQMSVQRALSIIAASSATKLPLQDAAKYGLDQPELRVTLSGKQGEHVFSFGTHNPVSQEQYVGYAGHVFLLAGQYSEAAATQAIEMIDKTPLSPAERKQLAGFNLAHLEQWEENALKVQLATDGKWSANDPKAKPTQNEMNEWLDFTWSQSQATSVEVYTPDHRQTYPSFEVLLRDGKKVHFDKMQESPEYLLARPDEGIIYHFPNDVGFTMVNPPVNIQAAKSK</sequence>
<organism evidence="3 4">
    <name type="scientific">Methylophilus luteus</name>
    <dbReference type="NCBI Taxonomy" id="640108"/>
    <lineage>
        <taxon>Bacteria</taxon>
        <taxon>Pseudomonadati</taxon>
        <taxon>Pseudomonadota</taxon>
        <taxon>Betaproteobacteria</taxon>
        <taxon>Nitrosomonadales</taxon>
        <taxon>Methylophilaceae</taxon>
        <taxon>Methylophilus</taxon>
    </lineage>
</organism>
<evidence type="ECO:0000256" key="1">
    <source>
        <dbReference type="SAM" id="Phobius"/>
    </source>
</evidence>
<keyword evidence="4" id="KW-1185">Reference proteome</keyword>
<dbReference type="RefSeq" id="WP_379056641.1">
    <property type="nucleotide sequence ID" value="NZ_JBHTKB010000001.1"/>
</dbReference>
<evidence type="ECO:0000313" key="3">
    <source>
        <dbReference type="EMBL" id="MFD0913320.1"/>
    </source>
</evidence>
<feature type="transmembrane region" description="Helical" evidence="1">
    <location>
        <begin position="6"/>
        <end position="24"/>
    </location>
</feature>
<evidence type="ECO:0000313" key="4">
    <source>
        <dbReference type="Proteomes" id="UP001597128"/>
    </source>
</evidence>
<dbReference type="EMBL" id="JBHTKB010000001">
    <property type="protein sequence ID" value="MFD0913320.1"/>
    <property type="molecule type" value="Genomic_DNA"/>
</dbReference>
<gene>
    <name evidence="3" type="ORF">ACFQ1Z_07155</name>
</gene>
<keyword evidence="1" id="KW-1133">Transmembrane helix</keyword>
<dbReference type="Pfam" id="PF14238">
    <property type="entry name" value="DUF4340"/>
    <property type="match status" value="1"/>
</dbReference>
<dbReference type="Proteomes" id="UP001597128">
    <property type="component" value="Unassembled WGS sequence"/>
</dbReference>
<name>A0ABW3F7M7_9PROT</name>
<proteinExistence type="predicted"/>